<dbReference type="InterPro" id="IPR022742">
    <property type="entry name" value="Hydrolase_4"/>
</dbReference>
<dbReference type="PANTHER" id="PTHR11614">
    <property type="entry name" value="PHOSPHOLIPASE-RELATED"/>
    <property type="match status" value="1"/>
</dbReference>
<feature type="signal peptide" evidence="1">
    <location>
        <begin position="1"/>
        <end position="16"/>
    </location>
</feature>
<reference evidence="3 4" key="1">
    <citation type="submission" date="2018-03" db="EMBL/GenBank/DDBJ databases">
        <authorList>
            <person name="Guldener U."/>
        </authorList>
    </citation>
    <scope>NUCLEOTIDE SEQUENCE [LARGE SCALE GENOMIC DNA]</scope>
    <source>
        <strain evidence="3 4">DAOM196992</strain>
    </source>
</reference>
<keyword evidence="4" id="KW-1185">Reference proteome</keyword>
<dbReference type="OrthoDB" id="10249433at2759"/>
<gene>
    <name evidence="3" type="ORF">PSFLO_03017</name>
</gene>
<evidence type="ECO:0000313" key="3">
    <source>
        <dbReference type="EMBL" id="SPO37542.1"/>
    </source>
</evidence>
<accession>A0A5C3EZN0</accession>
<dbReference type="Gene3D" id="3.40.50.1820">
    <property type="entry name" value="alpha/beta hydrolase"/>
    <property type="match status" value="1"/>
</dbReference>
<protein>
    <submittedName>
        <fullName evidence="3">Related to lysophospholipase</fullName>
    </submittedName>
</protein>
<dbReference type="SUPFAM" id="SSF53474">
    <property type="entry name" value="alpha/beta-Hydrolases"/>
    <property type="match status" value="1"/>
</dbReference>
<name>A0A5C3EZN0_9BASI</name>
<sequence>MLSLSRVASLIWDVWGEPFATAIGAYEPQDRSYGRWSIPFSPMEKRLYENPGIDVQFHKVMMPNGKDWVWYQVWQDPAAMQMTGRRADMIFVQCRRYLDSGFRLLVPDLPSHGYSSGIHVYQRHMSGYTAGLRAVLHDVARRDDAEVGPGFKLTKTERRKTFMLGLSFGGLVAFSYAVHYPASLREDESDPDEIPIDGIIGVGPVVNHNLRYVPISKGLRVGAWIAERIFRMGRFELMVPHKKSVDRDPKVYDALINQDKRSHQGAFRIGHLFCIDEAMVAINAAASTIKHPSYVQMGSQDRVVDIPATLKWFRNVGADDKRFEMYPVCQHVVYRKAKVEAEDLAGRITVIDDNVKWMCQRSPAYVGSRYRRMRSYSSNISSLSDGSKASLFDHDDSLSDAGSVCTSVLSTPVVPREDFDFGGFAGSQRPSFDAGAAAVAAGPSYSSALRAKPIDESVIRRKLSYGEIIPVGSPDEWDTDADGERILRRPYWDHAEEWRPFQLYPHW</sequence>
<feature type="chain" id="PRO_5023028881" evidence="1">
    <location>
        <begin position="17"/>
        <end position="507"/>
    </location>
</feature>
<feature type="domain" description="Serine aminopeptidase S33" evidence="2">
    <location>
        <begin position="99"/>
        <end position="333"/>
    </location>
</feature>
<dbReference type="Pfam" id="PF12146">
    <property type="entry name" value="Hydrolase_4"/>
    <property type="match status" value="1"/>
</dbReference>
<dbReference type="AlphaFoldDB" id="A0A5C3EZN0"/>
<dbReference type="Proteomes" id="UP000323386">
    <property type="component" value="Unassembled WGS sequence"/>
</dbReference>
<dbReference type="InterPro" id="IPR029058">
    <property type="entry name" value="AB_hydrolase_fold"/>
</dbReference>
<proteinExistence type="predicted"/>
<dbReference type="EMBL" id="OOIP01000007">
    <property type="protein sequence ID" value="SPO37542.1"/>
    <property type="molecule type" value="Genomic_DNA"/>
</dbReference>
<evidence type="ECO:0000256" key="1">
    <source>
        <dbReference type="SAM" id="SignalP"/>
    </source>
</evidence>
<keyword evidence="1" id="KW-0732">Signal</keyword>
<evidence type="ECO:0000259" key="2">
    <source>
        <dbReference type="Pfam" id="PF12146"/>
    </source>
</evidence>
<evidence type="ECO:0000313" key="4">
    <source>
        <dbReference type="Proteomes" id="UP000323386"/>
    </source>
</evidence>
<dbReference type="InterPro" id="IPR051044">
    <property type="entry name" value="MAG_DAG_Lipase"/>
</dbReference>
<organism evidence="3 4">
    <name type="scientific">Pseudozyma flocculosa</name>
    <dbReference type="NCBI Taxonomy" id="84751"/>
    <lineage>
        <taxon>Eukaryota</taxon>
        <taxon>Fungi</taxon>
        <taxon>Dikarya</taxon>
        <taxon>Basidiomycota</taxon>
        <taxon>Ustilaginomycotina</taxon>
        <taxon>Ustilaginomycetes</taxon>
        <taxon>Ustilaginales</taxon>
        <taxon>Ustilaginaceae</taxon>
        <taxon>Pseudozyma</taxon>
    </lineage>
</organism>